<proteinExistence type="predicted"/>
<dbReference type="Proteomes" id="UP000177306">
    <property type="component" value="Unassembled WGS sequence"/>
</dbReference>
<dbReference type="Gene3D" id="3.40.50.1820">
    <property type="entry name" value="alpha/beta hydrolase"/>
    <property type="match status" value="1"/>
</dbReference>
<dbReference type="EMBL" id="MFLY01000013">
    <property type="protein sequence ID" value="OGG73069.1"/>
    <property type="molecule type" value="Genomic_DNA"/>
</dbReference>
<comment type="caution">
    <text evidence="1">The sequence shown here is derived from an EMBL/GenBank/DDBJ whole genome shotgun (WGS) entry which is preliminary data.</text>
</comment>
<dbReference type="PANTHER" id="PTHR15394">
    <property type="entry name" value="SERINE HYDROLASE RBBP9"/>
    <property type="match status" value="1"/>
</dbReference>
<dbReference type="InterPro" id="IPR029058">
    <property type="entry name" value="AB_hydrolase_fold"/>
</dbReference>
<gene>
    <name evidence="1" type="ORF">A3A38_01830</name>
</gene>
<evidence type="ECO:0000313" key="1">
    <source>
        <dbReference type="EMBL" id="OGG73069.1"/>
    </source>
</evidence>
<name>A0A1F6EHD9_9BACT</name>
<dbReference type="Pfam" id="PF06821">
    <property type="entry name" value="Ser_hydrolase"/>
    <property type="match status" value="1"/>
</dbReference>
<accession>A0A1F6EHD9</accession>
<evidence type="ECO:0008006" key="3">
    <source>
        <dbReference type="Google" id="ProtNLM"/>
    </source>
</evidence>
<protein>
    <recommendedName>
        <fullName evidence="3">AB hydrolase-1 domain-containing protein</fullName>
    </recommendedName>
</protein>
<dbReference type="PANTHER" id="PTHR15394:SF3">
    <property type="entry name" value="SERINE HYDROLASE RBBP9"/>
    <property type="match status" value="1"/>
</dbReference>
<reference evidence="1 2" key="1">
    <citation type="journal article" date="2016" name="Nat. Commun.">
        <title>Thousands of microbial genomes shed light on interconnected biogeochemical processes in an aquifer system.</title>
        <authorList>
            <person name="Anantharaman K."/>
            <person name="Brown C.T."/>
            <person name="Hug L.A."/>
            <person name="Sharon I."/>
            <person name="Castelle C.J."/>
            <person name="Probst A.J."/>
            <person name="Thomas B.C."/>
            <person name="Singh A."/>
            <person name="Wilkins M.J."/>
            <person name="Karaoz U."/>
            <person name="Brodie E.L."/>
            <person name="Williams K.H."/>
            <person name="Hubbard S.S."/>
            <person name="Banfield J.F."/>
        </authorList>
    </citation>
    <scope>NUCLEOTIDE SEQUENCE [LARGE SCALE GENOMIC DNA]</scope>
</reference>
<dbReference type="SUPFAM" id="SSF53474">
    <property type="entry name" value="alpha/beta-Hydrolases"/>
    <property type="match status" value="1"/>
</dbReference>
<dbReference type="AlphaFoldDB" id="A0A1F6EHD9"/>
<organism evidence="1 2">
    <name type="scientific">Candidatus Kaiserbacteria bacterium RIFCSPLOWO2_01_FULL_53_17</name>
    <dbReference type="NCBI Taxonomy" id="1798511"/>
    <lineage>
        <taxon>Bacteria</taxon>
        <taxon>Candidatus Kaiseribacteriota</taxon>
    </lineage>
</organism>
<sequence length="201" mass="22785">MKQQVVVIHGGDSFPAYDAYLSYLKNFKVDSIDSFRPKKDWKTSLPETLGGEYDVLLPRMPNKNNARYLAWKLWFEKMIPFLNDEVILVGHSLGASFLVHYLSEEQFPRRIRATLLVAAPYSIDMGAGTTPEFTAPDSLALLEKQGGKILLYHSKDDLVVPFSELAKYQKALPSATARAFNDRQHFNQESFPELVADIQSL</sequence>
<evidence type="ECO:0000313" key="2">
    <source>
        <dbReference type="Proteomes" id="UP000177306"/>
    </source>
</evidence>
<dbReference type="InterPro" id="IPR010662">
    <property type="entry name" value="RBBP9/YdeN"/>
</dbReference>
<dbReference type="GO" id="GO:0016787">
    <property type="term" value="F:hydrolase activity"/>
    <property type="evidence" value="ECO:0007669"/>
    <property type="project" value="InterPro"/>
</dbReference>